<dbReference type="EMBL" id="CAXKWB010079452">
    <property type="protein sequence ID" value="CAL4203614.1"/>
    <property type="molecule type" value="Genomic_DNA"/>
</dbReference>
<proteinExistence type="predicted"/>
<accession>A0AAV2SLH1</accession>
<name>A0AAV2SLH1_MEGNR</name>
<dbReference type="Proteomes" id="UP001497623">
    <property type="component" value="Unassembled WGS sequence"/>
</dbReference>
<dbReference type="AlphaFoldDB" id="A0AAV2SLH1"/>
<comment type="caution">
    <text evidence="1">The sequence shown here is derived from an EMBL/GenBank/DDBJ whole genome shotgun (WGS) entry which is preliminary data.</text>
</comment>
<protein>
    <submittedName>
        <fullName evidence="1">Uncharacterized protein</fullName>
    </submittedName>
</protein>
<keyword evidence="2" id="KW-1185">Reference proteome</keyword>
<sequence>MLTSSTYRCSVDVFFTNFDQNILRNTPSINLFPEIRIPPTRFSAISPFMLRTLFFQNGPAQKKKKMYEKPHGFSKCLMLVINKSFSNQKKINKMDDSALPLFLIY</sequence>
<organism evidence="1 2">
    <name type="scientific">Meganyctiphanes norvegica</name>
    <name type="common">Northern krill</name>
    <name type="synonym">Thysanopoda norvegica</name>
    <dbReference type="NCBI Taxonomy" id="48144"/>
    <lineage>
        <taxon>Eukaryota</taxon>
        <taxon>Metazoa</taxon>
        <taxon>Ecdysozoa</taxon>
        <taxon>Arthropoda</taxon>
        <taxon>Crustacea</taxon>
        <taxon>Multicrustacea</taxon>
        <taxon>Malacostraca</taxon>
        <taxon>Eumalacostraca</taxon>
        <taxon>Eucarida</taxon>
        <taxon>Euphausiacea</taxon>
        <taxon>Euphausiidae</taxon>
        <taxon>Meganyctiphanes</taxon>
    </lineage>
</organism>
<evidence type="ECO:0000313" key="2">
    <source>
        <dbReference type="Proteomes" id="UP001497623"/>
    </source>
</evidence>
<gene>
    <name evidence="1" type="ORF">MNOR_LOCUS37798</name>
</gene>
<reference evidence="1 2" key="1">
    <citation type="submission" date="2024-05" db="EMBL/GenBank/DDBJ databases">
        <authorList>
            <person name="Wallberg A."/>
        </authorList>
    </citation>
    <scope>NUCLEOTIDE SEQUENCE [LARGE SCALE GENOMIC DNA]</scope>
</reference>
<evidence type="ECO:0000313" key="1">
    <source>
        <dbReference type="EMBL" id="CAL4203614.1"/>
    </source>
</evidence>